<organism evidence="2 3">
    <name type="scientific">Brassica oleracea var. oleracea</name>
    <dbReference type="NCBI Taxonomy" id="109376"/>
    <lineage>
        <taxon>Eukaryota</taxon>
        <taxon>Viridiplantae</taxon>
        <taxon>Streptophyta</taxon>
        <taxon>Embryophyta</taxon>
        <taxon>Tracheophyta</taxon>
        <taxon>Spermatophyta</taxon>
        <taxon>Magnoliopsida</taxon>
        <taxon>eudicotyledons</taxon>
        <taxon>Gunneridae</taxon>
        <taxon>Pentapetalae</taxon>
        <taxon>rosids</taxon>
        <taxon>malvids</taxon>
        <taxon>Brassicales</taxon>
        <taxon>Brassicaceae</taxon>
        <taxon>Brassiceae</taxon>
        <taxon>Brassica</taxon>
    </lineage>
</organism>
<dbReference type="OMA" id="EATNKCF"/>
<sequence length="59" mass="6788">MWGGWNMNSPEATNKCFCYDGFNGQMGMRTSEEEEEVEESERSNAFYSASSLDDFEELN</sequence>
<dbReference type="EnsemblPlants" id="Bo1g139400.1">
    <property type="protein sequence ID" value="Bo1g139400.1"/>
    <property type="gene ID" value="Bo1g139400"/>
</dbReference>
<accession>A0A0D3AEA4</accession>
<name>A0A0D3AEA4_BRAOL</name>
<keyword evidence="3" id="KW-1185">Reference proteome</keyword>
<feature type="region of interest" description="Disordered" evidence="1">
    <location>
        <begin position="29"/>
        <end position="59"/>
    </location>
</feature>
<evidence type="ECO:0000313" key="3">
    <source>
        <dbReference type="Proteomes" id="UP000032141"/>
    </source>
</evidence>
<evidence type="ECO:0000313" key="2">
    <source>
        <dbReference type="EnsemblPlants" id="Bo1g139400.1"/>
    </source>
</evidence>
<protein>
    <submittedName>
        <fullName evidence="2">Uncharacterized protein</fullName>
    </submittedName>
</protein>
<dbReference type="STRING" id="109376.A0A0D3AEA4"/>
<dbReference type="HOGENOM" id="CLU_2964011_0_0_1"/>
<dbReference type="Gramene" id="Bo1g139400.1">
    <property type="protein sequence ID" value="Bo1g139400.1"/>
    <property type="gene ID" value="Bo1g139400"/>
</dbReference>
<proteinExistence type="predicted"/>
<evidence type="ECO:0000256" key="1">
    <source>
        <dbReference type="SAM" id="MobiDB-lite"/>
    </source>
</evidence>
<dbReference type="AlphaFoldDB" id="A0A0D3AEA4"/>
<dbReference type="Proteomes" id="UP000032141">
    <property type="component" value="Chromosome C1"/>
</dbReference>
<reference evidence="2" key="2">
    <citation type="submission" date="2015-03" db="UniProtKB">
        <authorList>
            <consortium name="EnsemblPlants"/>
        </authorList>
    </citation>
    <scope>IDENTIFICATION</scope>
</reference>
<reference evidence="2 3" key="1">
    <citation type="journal article" date="2014" name="Genome Biol.">
        <title>Transcriptome and methylome profiling reveals relics of genome dominance in the mesopolyploid Brassica oleracea.</title>
        <authorList>
            <person name="Parkin I.A."/>
            <person name="Koh C."/>
            <person name="Tang H."/>
            <person name="Robinson S.J."/>
            <person name="Kagale S."/>
            <person name="Clarke W.E."/>
            <person name="Town C.D."/>
            <person name="Nixon J."/>
            <person name="Krishnakumar V."/>
            <person name="Bidwell S.L."/>
            <person name="Denoeud F."/>
            <person name="Belcram H."/>
            <person name="Links M.G."/>
            <person name="Just J."/>
            <person name="Clarke C."/>
            <person name="Bender T."/>
            <person name="Huebert T."/>
            <person name="Mason A.S."/>
            <person name="Pires J.C."/>
            <person name="Barker G."/>
            <person name="Moore J."/>
            <person name="Walley P.G."/>
            <person name="Manoli S."/>
            <person name="Batley J."/>
            <person name="Edwards D."/>
            <person name="Nelson M.N."/>
            <person name="Wang X."/>
            <person name="Paterson A.H."/>
            <person name="King G."/>
            <person name="Bancroft I."/>
            <person name="Chalhoub B."/>
            <person name="Sharpe A.G."/>
        </authorList>
    </citation>
    <scope>NUCLEOTIDE SEQUENCE</scope>
    <source>
        <strain evidence="2 3">cv. TO1000</strain>
    </source>
</reference>